<dbReference type="Pfam" id="PF11938">
    <property type="entry name" value="DUF3456"/>
    <property type="match status" value="1"/>
</dbReference>
<protein>
    <recommendedName>
        <fullName evidence="4">DUF3456 domain-containing protein</fullName>
    </recommendedName>
</protein>
<dbReference type="GO" id="GO:0005783">
    <property type="term" value="C:endoplasmic reticulum"/>
    <property type="evidence" value="ECO:0007669"/>
    <property type="project" value="TreeGrafter"/>
</dbReference>
<feature type="chain" id="PRO_5029698971" description="DUF3456 domain-containing protein" evidence="3">
    <location>
        <begin position="19"/>
        <end position="200"/>
    </location>
</feature>
<accession>A0A7M6UN68</accession>
<sequence>MKFLIYFIAVFLVGTALANHVNLKQVRCLVCRTIVDEFKYEVSKIDPTKEIEIGQYRLDSKGNTVHKKVPLSMSEVHLSDLLDSICKRMEDYVRATYKSNGKLTLLKLMSDGGVNPLINEVDIVQDGDLNKSLEYFCTDIVNEHEETFIEVISKKIKNPKAEICTEAAEYCEDFPEDLDDDDDYEDDHSDGIDDYNKDEL</sequence>
<comment type="similarity">
    <text evidence="1">Belongs to the canopy family.</text>
</comment>
<evidence type="ECO:0000256" key="1">
    <source>
        <dbReference type="ARBA" id="ARBA00007285"/>
    </source>
</evidence>
<evidence type="ECO:0000259" key="4">
    <source>
        <dbReference type="Pfam" id="PF11938"/>
    </source>
</evidence>
<gene>
    <name evidence="5" type="primary">100113872</name>
</gene>
<keyword evidence="6" id="KW-1185">Reference proteome</keyword>
<name>A0A7M6UN68_NASVI</name>
<organism evidence="5 6">
    <name type="scientific">Nasonia vitripennis</name>
    <name type="common">Parasitic wasp</name>
    <dbReference type="NCBI Taxonomy" id="7425"/>
    <lineage>
        <taxon>Eukaryota</taxon>
        <taxon>Metazoa</taxon>
        <taxon>Ecdysozoa</taxon>
        <taxon>Arthropoda</taxon>
        <taxon>Hexapoda</taxon>
        <taxon>Insecta</taxon>
        <taxon>Pterygota</taxon>
        <taxon>Neoptera</taxon>
        <taxon>Endopterygota</taxon>
        <taxon>Hymenoptera</taxon>
        <taxon>Apocrita</taxon>
        <taxon>Proctotrupomorpha</taxon>
        <taxon>Chalcidoidea</taxon>
        <taxon>Pteromalidae</taxon>
        <taxon>Pteromalinae</taxon>
        <taxon>Nasonia</taxon>
    </lineage>
</organism>
<dbReference type="InterPro" id="IPR021852">
    <property type="entry name" value="DUF3456"/>
</dbReference>
<reference evidence="5" key="1">
    <citation type="submission" date="2021-01" db="UniProtKB">
        <authorList>
            <consortium name="EnsemblMetazoa"/>
        </authorList>
    </citation>
    <scope>IDENTIFICATION</scope>
</reference>
<feature type="domain" description="DUF3456" evidence="4">
    <location>
        <begin position="27"/>
        <end position="171"/>
    </location>
</feature>
<feature type="compositionally biased region" description="Acidic residues" evidence="2">
    <location>
        <begin position="174"/>
        <end position="188"/>
    </location>
</feature>
<dbReference type="FunCoup" id="A0A7M6UN68">
    <property type="interactions" value="1354"/>
</dbReference>
<feature type="compositionally biased region" description="Basic and acidic residues" evidence="2">
    <location>
        <begin position="189"/>
        <end position="200"/>
    </location>
</feature>
<evidence type="ECO:0000256" key="3">
    <source>
        <dbReference type="SAM" id="SignalP"/>
    </source>
</evidence>
<dbReference type="OMA" id="NACNDFI"/>
<evidence type="ECO:0000313" key="6">
    <source>
        <dbReference type="Proteomes" id="UP000002358"/>
    </source>
</evidence>
<dbReference type="Proteomes" id="UP000002358">
    <property type="component" value="Chromosome 3"/>
</dbReference>
<evidence type="ECO:0000256" key="2">
    <source>
        <dbReference type="SAM" id="MobiDB-lite"/>
    </source>
</evidence>
<dbReference type="AlphaFoldDB" id="A0A7M6UN68"/>
<dbReference type="PANTHER" id="PTHR13341">
    <property type="entry name" value="MIR-INTERACTING SAPOSIN-LIKE PROTEIN"/>
    <property type="match status" value="1"/>
</dbReference>
<evidence type="ECO:0000313" key="5">
    <source>
        <dbReference type="EnsemblMetazoa" id="NP_001135909"/>
    </source>
</evidence>
<proteinExistence type="inferred from homology"/>
<dbReference type="EnsemblMetazoa" id="NM_001142437">
    <property type="protein sequence ID" value="NP_001135909"/>
    <property type="gene ID" value="GeneID_100113872"/>
</dbReference>
<feature type="signal peptide" evidence="3">
    <location>
        <begin position="1"/>
        <end position="18"/>
    </location>
</feature>
<dbReference type="InParanoid" id="A0A7M6UN68"/>
<dbReference type="KEGG" id="nvi:100113872"/>
<keyword evidence="3" id="KW-0732">Signal</keyword>
<feature type="region of interest" description="Disordered" evidence="2">
    <location>
        <begin position="174"/>
        <end position="200"/>
    </location>
</feature>
<dbReference type="OrthoDB" id="192915at2759"/>
<dbReference type="PANTHER" id="PTHR13341:SF2">
    <property type="entry name" value="PROTEIN SEELE"/>
    <property type="match status" value="1"/>
</dbReference>
<dbReference type="InterPro" id="IPR042415">
    <property type="entry name" value="CNPY"/>
</dbReference>